<organism evidence="1 2">
    <name type="scientific">Alicyclobacillus dauci</name>
    <dbReference type="NCBI Taxonomy" id="1475485"/>
    <lineage>
        <taxon>Bacteria</taxon>
        <taxon>Bacillati</taxon>
        <taxon>Bacillota</taxon>
        <taxon>Bacilli</taxon>
        <taxon>Bacillales</taxon>
        <taxon>Alicyclobacillaceae</taxon>
        <taxon>Alicyclobacillus</taxon>
    </lineage>
</organism>
<evidence type="ECO:0000313" key="1">
    <source>
        <dbReference type="EMBL" id="WAH35337.1"/>
    </source>
</evidence>
<dbReference type="Gene3D" id="3.60.21.10">
    <property type="match status" value="1"/>
</dbReference>
<accession>A0ABY6YXK1</accession>
<dbReference type="InterPro" id="IPR029052">
    <property type="entry name" value="Metallo-depent_PP-like"/>
</dbReference>
<dbReference type="InterPro" id="IPR005235">
    <property type="entry name" value="YmdB-like"/>
</dbReference>
<dbReference type="PIRSF" id="PIRSF004789">
    <property type="entry name" value="DR1281"/>
    <property type="match status" value="1"/>
</dbReference>
<dbReference type="Pfam" id="PF13277">
    <property type="entry name" value="YmdB"/>
    <property type="match status" value="1"/>
</dbReference>
<dbReference type="EMBL" id="CP104064">
    <property type="protein sequence ID" value="WAH35337.1"/>
    <property type="molecule type" value="Genomic_DNA"/>
</dbReference>
<dbReference type="Proteomes" id="UP001164803">
    <property type="component" value="Chromosome"/>
</dbReference>
<name>A0ABY6YXK1_9BACL</name>
<dbReference type="CDD" id="cd07382">
    <property type="entry name" value="MPP_DR1281"/>
    <property type="match status" value="1"/>
</dbReference>
<protein>
    <submittedName>
        <fullName evidence="1">TIGR00282 family metallophosphoesterase</fullName>
    </submittedName>
</protein>
<dbReference type="SUPFAM" id="SSF56300">
    <property type="entry name" value="Metallo-dependent phosphatases"/>
    <property type="match status" value="1"/>
</dbReference>
<sequence length="260" mass="28579">MRVLFLGDIVGQPGRKYAAEVLRELLPQVQPDLVIANAENATKGRGLTFNSADELYDAGIEILTMGNHTWDQRQIFDFIDDDERIVRPANYPAGTPGRGYTICKVGQAEVLIVNVMGRTFLSQLDCPFDTVDRILAEHSEIRHVIVDMHAEVTSEKLGMGWAFAGRVSAVLGTHTHVPTADAMILPGGTAYLTDVGMVGPRDGILGMKRDQVLRRMRTQLPTKFEVADGPRQFCAAVLELDDVTGRATSIEQIFCHESLG</sequence>
<proteinExistence type="predicted"/>
<dbReference type="NCBIfam" id="TIGR00282">
    <property type="entry name" value="TIGR00282 family metallophosphoesterase"/>
    <property type="match status" value="1"/>
</dbReference>
<dbReference type="PANTHER" id="PTHR36303:SF1">
    <property type="entry name" value="2',3'-CYCLIC-NUCLEOTIDE 2'-PHOSPHODIESTERASE"/>
    <property type="match status" value="1"/>
</dbReference>
<reference evidence="1" key="1">
    <citation type="submission" date="2022-08" db="EMBL/GenBank/DDBJ databases">
        <title>Alicyclobacillus dauci DSM2870, complete genome.</title>
        <authorList>
            <person name="Wang Q."/>
            <person name="Cai R."/>
            <person name="Wang Z."/>
        </authorList>
    </citation>
    <scope>NUCLEOTIDE SEQUENCE</scope>
    <source>
        <strain evidence="1">DSM 28700</strain>
    </source>
</reference>
<gene>
    <name evidence="1" type="ORF">NZD86_13620</name>
</gene>
<dbReference type="RefSeq" id="WP_268042474.1">
    <property type="nucleotide sequence ID" value="NZ_CP104064.1"/>
</dbReference>
<evidence type="ECO:0000313" key="2">
    <source>
        <dbReference type="Proteomes" id="UP001164803"/>
    </source>
</evidence>
<keyword evidence="2" id="KW-1185">Reference proteome</keyword>
<dbReference type="PANTHER" id="PTHR36303">
    <property type="entry name" value="2',3'-CYCLIC-NUCLEOTIDE 2'-PHOSPHODIESTERASE"/>
    <property type="match status" value="1"/>
</dbReference>